<evidence type="ECO:0000259" key="10">
    <source>
        <dbReference type="Pfam" id="PF00288"/>
    </source>
</evidence>
<evidence type="ECO:0000256" key="2">
    <source>
        <dbReference type="ARBA" id="ARBA00022516"/>
    </source>
</evidence>
<dbReference type="NCBIfam" id="TIGR00549">
    <property type="entry name" value="mevalon_kin"/>
    <property type="match status" value="1"/>
</dbReference>
<dbReference type="SUPFAM" id="SSF55060">
    <property type="entry name" value="GHMP Kinase, C-terminal domain"/>
    <property type="match status" value="1"/>
</dbReference>
<dbReference type="AlphaFoldDB" id="A0A2M6YQS7"/>
<dbReference type="GO" id="GO:0005829">
    <property type="term" value="C:cytosol"/>
    <property type="evidence" value="ECO:0007669"/>
    <property type="project" value="TreeGrafter"/>
</dbReference>
<dbReference type="EMBL" id="PEWZ01000119">
    <property type="protein sequence ID" value="PIU34150.1"/>
    <property type="molecule type" value="Genomic_DNA"/>
</dbReference>
<keyword evidence="6" id="KW-0067">ATP-binding</keyword>
<dbReference type="SUPFAM" id="SSF54211">
    <property type="entry name" value="Ribosomal protein S5 domain 2-like"/>
    <property type="match status" value="1"/>
</dbReference>
<dbReference type="InterPro" id="IPR036554">
    <property type="entry name" value="GHMP_kinase_C_sf"/>
</dbReference>
<dbReference type="Pfam" id="PF08544">
    <property type="entry name" value="GHMP_kinases_C"/>
    <property type="match status" value="1"/>
</dbReference>
<dbReference type="InterPro" id="IPR006204">
    <property type="entry name" value="GHMP_kinase_N_dom"/>
</dbReference>
<name>A0A2M6YQS7_9BACT</name>
<evidence type="ECO:0000256" key="6">
    <source>
        <dbReference type="ARBA" id="ARBA00022840"/>
    </source>
</evidence>
<keyword evidence="5 12" id="KW-0418">Kinase</keyword>
<evidence type="ECO:0000259" key="11">
    <source>
        <dbReference type="Pfam" id="PF08544"/>
    </source>
</evidence>
<dbReference type="GO" id="GO:0005524">
    <property type="term" value="F:ATP binding"/>
    <property type="evidence" value="ECO:0007669"/>
    <property type="project" value="UniProtKB-KW"/>
</dbReference>
<dbReference type="GO" id="GO:0004496">
    <property type="term" value="F:mevalonate kinase activity"/>
    <property type="evidence" value="ECO:0007669"/>
    <property type="project" value="InterPro"/>
</dbReference>
<evidence type="ECO:0000256" key="4">
    <source>
        <dbReference type="ARBA" id="ARBA00022741"/>
    </source>
</evidence>
<keyword evidence="4" id="KW-0547">Nucleotide-binding</keyword>
<dbReference type="InterPro" id="IPR020568">
    <property type="entry name" value="Ribosomal_Su5_D2-typ_SF"/>
</dbReference>
<keyword evidence="1" id="KW-0963">Cytoplasm</keyword>
<evidence type="ECO:0000256" key="8">
    <source>
        <dbReference type="ARBA" id="ARBA00023098"/>
    </source>
</evidence>
<protein>
    <submittedName>
        <fullName evidence="12">Mevalonate kinase</fullName>
    </submittedName>
</protein>
<reference evidence="13" key="1">
    <citation type="submission" date="2017-09" db="EMBL/GenBank/DDBJ databases">
        <title>Depth-based differentiation of microbial function through sediment-hosted aquifers and enrichment of novel symbionts in the deep terrestrial subsurface.</title>
        <authorList>
            <person name="Probst A.J."/>
            <person name="Ladd B."/>
            <person name="Jarett J.K."/>
            <person name="Geller-Mcgrath D.E."/>
            <person name="Sieber C.M.K."/>
            <person name="Emerson J.B."/>
            <person name="Anantharaman K."/>
            <person name="Thomas B.C."/>
            <person name="Malmstrom R."/>
            <person name="Stieglmeier M."/>
            <person name="Klingl A."/>
            <person name="Woyke T."/>
            <person name="Ryan C.M."/>
            <person name="Banfield J.F."/>
        </authorList>
    </citation>
    <scope>NUCLEOTIDE SEQUENCE [LARGE SCALE GENOMIC DNA]</scope>
</reference>
<dbReference type="InterPro" id="IPR006205">
    <property type="entry name" value="Mev_gal_kin"/>
</dbReference>
<comment type="pathway">
    <text evidence="9">Isoprenoid biosynthesis; isopentenyl diphosphate biosynthesis via mevalonate pathway; isopentenyl diphosphate from (R)-mevalonate: step 1/3.</text>
</comment>
<keyword evidence="7" id="KW-0460">Magnesium</keyword>
<evidence type="ECO:0000313" key="12">
    <source>
        <dbReference type="EMBL" id="PIU34150.1"/>
    </source>
</evidence>
<dbReference type="Gene3D" id="3.30.70.890">
    <property type="entry name" value="GHMP kinase, C-terminal domain"/>
    <property type="match status" value="1"/>
</dbReference>
<proteinExistence type="predicted"/>
<dbReference type="GO" id="GO:0019287">
    <property type="term" value="P:isopentenyl diphosphate biosynthetic process, mevalonate pathway"/>
    <property type="evidence" value="ECO:0007669"/>
    <property type="project" value="UniProtKB-UniPathway"/>
</dbReference>
<keyword evidence="2" id="KW-0444">Lipid biosynthesis</keyword>
<dbReference type="PRINTS" id="PR00959">
    <property type="entry name" value="MEVGALKINASE"/>
</dbReference>
<dbReference type="PANTHER" id="PTHR43290">
    <property type="entry name" value="MEVALONATE KINASE"/>
    <property type="match status" value="1"/>
</dbReference>
<evidence type="ECO:0000256" key="1">
    <source>
        <dbReference type="ARBA" id="ARBA00022490"/>
    </source>
</evidence>
<dbReference type="Pfam" id="PF00288">
    <property type="entry name" value="GHMP_kinases_N"/>
    <property type="match status" value="1"/>
</dbReference>
<keyword evidence="3" id="KW-0808">Transferase</keyword>
<dbReference type="InterPro" id="IPR014721">
    <property type="entry name" value="Ribsml_uS5_D2-typ_fold_subgr"/>
</dbReference>
<feature type="domain" description="GHMP kinase N-terminal" evidence="10">
    <location>
        <begin position="79"/>
        <end position="164"/>
    </location>
</feature>
<accession>A0A2M6YQS7</accession>
<evidence type="ECO:0000256" key="7">
    <source>
        <dbReference type="ARBA" id="ARBA00022842"/>
    </source>
</evidence>
<evidence type="ECO:0000256" key="3">
    <source>
        <dbReference type="ARBA" id="ARBA00022679"/>
    </source>
</evidence>
<dbReference type="Proteomes" id="UP000229502">
    <property type="component" value="Unassembled WGS sequence"/>
</dbReference>
<keyword evidence="8" id="KW-0443">Lipid metabolism</keyword>
<evidence type="ECO:0000256" key="9">
    <source>
        <dbReference type="ARBA" id="ARBA00029438"/>
    </source>
</evidence>
<dbReference type="Gene3D" id="3.30.230.10">
    <property type="match status" value="1"/>
</dbReference>
<evidence type="ECO:0000313" key="13">
    <source>
        <dbReference type="Proteomes" id="UP000229502"/>
    </source>
</evidence>
<gene>
    <name evidence="12" type="primary">mvk</name>
    <name evidence="12" type="ORF">COT03_02505</name>
</gene>
<evidence type="ECO:0000256" key="5">
    <source>
        <dbReference type="ARBA" id="ARBA00022777"/>
    </source>
</evidence>
<organism evidence="12 13">
    <name type="scientific">Candidatus Shapirobacteria bacterium CG07_land_8_20_14_0_80_39_18</name>
    <dbReference type="NCBI Taxonomy" id="1974882"/>
    <lineage>
        <taxon>Bacteria</taxon>
        <taxon>Candidatus Shapironibacteriota</taxon>
    </lineage>
</organism>
<feature type="domain" description="GHMP kinase C-terminal" evidence="11">
    <location>
        <begin position="231"/>
        <end position="295"/>
    </location>
</feature>
<dbReference type="UniPathway" id="UPA00057">
    <property type="reaction ID" value="UER00098"/>
</dbReference>
<dbReference type="InterPro" id="IPR013750">
    <property type="entry name" value="GHMP_kinase_C_dom"/>
</dbReference>
<sequence length="326" mass="34349">MEKVEISAPGKLMLFGEHAVVYGSPCIVTAVDQRIRVSVIADSGQSLEIEAPDVGLSGCLLEIDSLKNNNDLPKGARFVATAVGNFFDGFGIRSGLKIKTQSDFSSEFGFGSSSAVTVGVIKALSELFDVKLKDQELFNLSYKTVLDVQGVGSGFDLAAAIWGGTLWFIGGGKTVLPLKIEEVPIVVGYTGIKADTSALVRQVAGTKKEHPEAITKIFEAIALGVQEAKNALEKGNWPRVGELMNINQGLLEALGVNTRELSSLIHACREAGAFGAKLSGAGGGDCMIALIDNQIKVKVGEAITDAGGRVLRVKLGAEGVRDESNR</sequence>
<comment type="caution">
    <text evidence="12">The sequence shown here is derived from an EMBL/GenBank/DDBJ whole genome shotgun (WGS) entry which is preliminary data.</text>
</comment>
<dbReference type="PANTHER" id="PTHR43290:SF2">
    <property type="entry name" value="MEVALONATE KINASE"/>
    <property type="match status" value="1"/>
</dbReference>